<feature type="binding site" evidence="7">
    <location>
        <position position="241"/>
    </location>
    <ligand>
        <name>a divalent metal cation</name>
        <dbReference type="ChEBI" id="CHEBI:60240"/>
    </ligand>
</feature>
<dbReference type="NCBIfam" id="NF010052">
    <property type="entry name" value="PRK13529.1"/>
    <property type="match status" value="1"/>
</dbReference>
<comment type="similarity">
    <text evidence="2 8">Belongs to the malic enzymes family.</text>
</comment>
<comment type="caution">
    <text evidence="11">The sequence shown here is derived from an EMBL/GenBank/DDBJ whole genome shotgun (WGS) entry which is preliminary data.</text>
</comment>
<evidence type="ECO:0000256" key="1">
    <source>
        <dbReference type="ARBA" id="ARBA00001936"/>
    </source>
</evidence>
<evidence type="ECO:0000256" key="4">
    <source>
        <dbReference type="ARBA" id="ARBA00023002"/>
    </source>
</evidence>
<dbReference type="SUPFAM" id="SSF51735">
    <property type="entry name" value="NAD(P)-binding Rossmann-fold domains"/>
    <property type="match status" value="1"/>
</dbReference>
<feature type="active site" description="Proton acceptor" evidence="5">
    <location>
        <position position="170"/>
    </location>
</feature>
<dbReference type="InterPro" id="IPR012301">
    <property type="entry name" value="Malic_N_dom"/>
</dbReference>
<keyword evidence="3 7" id="KW-0479">Metal-binding</keyword>
<dbReference type="InterPro" id="IPR036291">
    <property type="entry name" value="NAD(P)-bd_dom_sf"/>
</dbReference>
<dbReference type="InterPro" id="IPR015884">
    <property type="entry name" value="Malic_enzyme_CS"/>
</dbReference>
<dbReference type="EMBL" id="JALNTZ010001265">
    <property type="protein sequence ID" value="KAJ3626919.1"/>
    <property type="molecule type" value="Genomic_DNA"/>
</dbReference>
<dbReference type="GO" id="GO:0051287">
    <property type="term" value="F:NAD binding"/>
    <property type="evidence" value="ECO:0007669"/>
    <property type="project" value="InterPro"/>
</dbReference>
<dbReference type="SUPFAM" id="SSF53223">
    <property type="entry name" value="Aminoacid dehydrogenase-like, N-terminal domain"/>
    <property type="match status" value="1"/>
</dbReference>
<keyword evidence="12" id="KW-1185">Reference proteome</keyword>
<dbReference type="GO" id="GO:0004471">
    <property type="term" value="F:malate dehydrogenase (decarboxylating) (NAD+) activity"/>
    <property type="evidence" value="ECO:0007669"/>
    <property type="project" value="TreeGrafter"/>
</dbReference>
<feature type="binding site" evidence="7">
    <location>
        <position position="265"/>
    </location>
    <ligand>
        <name>a divalent metal cation</name>
        <dbReference type="ChEBI" id="CHEBI:60240"/>
    </ligand>
</feature>
<dbReference type="Pfam" id="PF00390">
    <property type="entry name" value="malic"/>
    <property type="match status" value="1"/>
</dbReference>
<evidence type="ECO:0000313" key="12">
    <source>
        <dbReference type="Proteomes" id="UP001168821"/>
    </source>
</evidence>
<feature type="domain" description="Malic enzyme N-terminal" evidence="10">
    <location>
        <begin position="76"/>
        <end position="256"/>
    </location>
</feature>
<proteinExistence type="inferred from homology"/>
<dbReference type="CDD" id="cd05312">
    <property type="entry name" value="NAD_bind_1_malic_enz"/>
    <property type="match status" value="1"/>
</dbReference>
<name>A0AA38M161_9CUCU</name>
<sequence length="591" mass="65520">FNTHVWSTNEHGAALIHNPLFNKGTSFTASERERLGIRGLVPPAHIPIEKQEQRILRHLESCQSDVGRYVTLSNLMDRNETLYYYVVSKNLNKLAPIIYTPTVGKACQNFSSIYRRSRGMYFTPEDKSEMHSMVYNWPVEEVDVIVVTDGSRILGLGDLGCQGMGIPIGKLALYVAVGGVNPAKVLPIQLDFGTNNKTLLDDPLYIGRKTPRVPHELFIELMDEFMSAVYARWPKVLVQFEDFSSRNAFALLERYKENHLVFNDDIQGTGAVALAGIMGYLRVRGLPRSALKDQKIVCLGGGSAGIGVMDALMTGMMKEGLSKEAAAENIYILDSKGLIGRHRAGEQQLPFAKPQELDGLPLLETIKEVKPSILLGLSGAAGAFTEEIIREMMKYCDRPFICPMSNPTDNAECTTEDAFKWSDGRALLATGSPFDPVEYNGKTLHSSQANNMYVFPSLGLMSAIARPSIIPDSMFYVVACSLASSLTDGDMKDGKVYPGLDHIREVSKKITIDTCIHAWDTGIARNKRPRNVVAERNGDKAHLLLIFLLPKCSPNCQRCAPPAELSPELWPNEPFKLVNEKRDAMALLVKY</sequence>
<feature type="binding site" evidence="6">
    <location>
        <position position="152"/>
    </location>
    <ligand>
        <name>(S)-malate</name>
        <dbReference type="ChEBI" id="CHEBI:15589"/>
    </ligand>
</feature>
<dbReference type="GO" id="GO:0046872">
    <property type="term" value="F:metal ion binding"/>
    <property type="evidence" value="ECO:0007669"/>
    <property type="project" value="UniProtKB-KW"/>
</dbReference>
<reference evidence="11" key="1">
    <citation type="journal article" date="2023" name="G3 (Bethesda)">
        <title>Whole genome assemblies of Zophobas morio and Tenebrio molitor.</title>
        <authorList>
            <person name="Kaur S."/>
            <person name="Stinson S.A."/>
            <person name="diCenzo G.C."/>
        </authorList>
    </citation>
    <scope>NUCLEOTIDE SEQUENCE</scope>
    <source>
        <strain evidence="11">QUZm001</strain>
    </source>
</reference>
<evidence type="ECO:0000259" key="9">
    <source>
        <dbReference type="SMART" id="SM00919"/>
    </source>
</evidence>
<dbReference type="SMART" id="SM01274">
    <property type="entry name" value="malic"/>
    <property type="match status" value="1"/>
</dbReference>
<evidence type="ECO:0000259" key="10">
    <source>
        <dbReference type="SMART" id="SM01274"/>
    </source>
</evidence>
<dbReference type="PRINTS" id="PR00072">
    <property type="entry name" value="MALOXRDTASE"/>
</dbReference>
<accession>A0AA38M161</accession>
<dbReference type="PROSITE" id="PS00331">
    <property type="entry name" value="MALIC_ENZYMES"/>
    <property type="match status" value="1"/>
</dbReference>
<feature type="binding site" evidence="6">
    <location>
        <position position="406"/>
    </location>
    <ligand>
        <name>(S)-malate</name>
        <dbReference type="ChEBI" id="CHEBI:15589"/>
    </ligand>
</feature>
<feature type="binding site" evidence="7">
    <location>
        <position position="242"/>
    </location>
    <ligand>
        <name>a divalent metal cation</name>
        <dbReference type="ChEBI" id="CHEBI:60240"/>
    </ligand>
</feature>
<evidence type="ECO:0000256" key="8">
    <source>
        <dbReference type="RuleBase" id="RU003426"/>
    </source>
</evidence>
<dbReference type="InterPro" id="IPR001891">
    <property type="entry name" value="Malic_OxRdtase"/>
</dbReference>
<comment type="cofactor">
    <cofactor evidence="7">
        <name>Mg(2+)</name>
        <dbReference type="ChEBI" id="CHEBI:18420"/>
    </cofactor>
    <cofactor evidence="7">
        <name>Mn(2+)</name>
        <dbReference type="ChEBI" id="CHEBI:29035"/>
    </cofactor>
    <text evidence="7">Divalent metal cations. Prefers magnesium or manganese.</text>
</comment>
<dbReference type="SMART" id="SM00919">
    <property type="entry name" value="Malic_M"/>
    <property type="match status" value="1"/>
</dbReference>
<protein>
    <recommendedName>
        <fullName evidence="8">Malic enzyme</fullName>
    </recommendedName>
</protein>
<keyword evidence="4 8" id="KW-0560">Oxidoreductase</keyword>
<dbReference type="Gene3D" id="3.40.50.720">
    <property type="entry name" value="NAD(P)-binding Rossmann-like Domain"/>
    <property type="match status" value="1"/>
</dbReference>
<comment type="cofactor">
    <cofactor evidence="1">
        <name>Mn(2+)</name>
        <dbReference type="ChEBI" id="CHEBI:29035"/>
    </cofactor>
</comment>
<dbReference type="InterPro" id="IPR037062">
    <property type="entry name" value="Malic_N_dom_sf"/>
</dbReference>
<dbReference type="InterPro" id="IPR046346">
    <property type="entry name" value="Aminoacid_DH-like_N_sf"/>
</dbReference>
<dbReference type="Pfam" id="PF03949">
    <property type="entry name" value="Malic_M"/>
    <property type="match status" value="1"/>
</dbReference>
<dbReference type="GO" id="GO:0005739">
    <property type="term" value="C:mitochondrion"/>
    <property type="evidence" value="ECO:0007669"/>
    <property type="project" value="TreeGrafter"/>
</dbReference>
<dbReference type="PANTHER" id="PTHR23406">
    <property type="entry name" value="MALIC ENZYME-RELATED"/>
    <property type="match status" value="1"/>
</dbReference>
<organism evidence="11 12">
    <name type="scientific">Zophobas morio</name>
    <dbReference type="NCBI Taxonomy" id="2755281"/>
    <lineage>
        <taxon>Eukaryota</taxon>
        <taxon>Metazoa</taxon>
        <taxon>Ecdysozoa</taxon>
        <taxon>Arthropoda</taxon>
        <taxon>Hexapoda</taxon>
        <taxon>Insecta</taxon>
        <taxon>Pterygota</taxon>
        <taxon>Neoptera</taxon>
        <taxon>Endopterygota</taxon>
        <taxon>Coleoptera</taxon>
        <taxon>Polyphaga</taxon>
        <taxon>Cucujiformia</taxon>
        <taxon>Tenebrionidae</taxon>
        <taxon>Zophobas</taxon>
    </lineage>
</organism>
<evidence type="ECO:0000256" key="3">
    <source>
        <dbReference type="ARBA" id="ARBA00022723"/>
    </source>
</evidence>
<evidence type="ECO:0000256" key="5">
    <source>
        <dbReference type="PIRSR" id="PIRSR000106-1"/>
    </source>
</evidence>
<evidence type="ECO:0000313" key="11">
    <source>
        <dbReference type="EMBL" id="KAJ3626919.1"/>
    </source>
</evidence>
<evidence type="ECO:0000256" key="2">
    <source>
        <dbReference type="ARBA" id="ARBA00008785"/>
    </source>
</evidence>
<feature type="non-terminal residue" evidence="11">
    <location>
        <position position="1"/>
    </location>
</feature>
<gene>
    <name evidence="11" type="ORF">Zmor_004138</name>
</gene>
<dbReference type="AlphaFoldDB" id="A0AA38M161"/>
<dbReference type="PANTHER" id="PTHR23406:SF32">
    <property type="entry name" value="NADP-DEPENDENT MALIC ENZYME"/>
    <property type="match status" value="1"/>
</dbReference>
<dbReference type="InterPro" id="IPR012302">
    <property type="entry name" value="Malic_NAD-bd"/>
</dbReference>
<feature type="binding site" evidence="6">
    <location>
        <position position="450"/>
    </location>
    <ligand>
        <name>(S)-malate</name>
        <dbReference type="ChEBI" id="CHEBI:15589"/>
    </ligand>
</feature>
<evidence type="ECO:0000256" key="7">
    <source>
        <dbReference type="PIRSR" id="PIRSR000106-3"/>
    </source>
</evidence>
<dbReference type="PIRSF" id="PIRSF000106">
    <property type="entry name" value="ME"/>
    <property type="match status" value="1"/>
</dbReference>
<evidence type="ECO:0000256" key="6">
    <source>
        <dbReference type="PIRSR" id="PIRSR000106-2"/>
    </source>
</evidence>
<dbReference type="Gene3D" id="3.40.50.10380">
    <property type="entry name" value="Malic enzyme, N-terminal domain"/>
    <property type="match status" value="1"/>
</dbReference>
<feature type="domain" description="Malic enzyme NAD-binding" evidence="9">
    <location>
        <begin position="266"/>
        <end position="516"/>
    </location>
</feature>
<dbReference type="GO" id="GO:0006108">
    <property type="term" value="P:malate metabolic process"/>
    <property type="evidence" value="ECO:0007669"/>
    <property type="project" value="TreeGrafter"/>
</dbReference>
<dbReference type="Proteomes" id="UP001168821">
    <property type="component" value="Unassembled WGS sequence"/>
</dbReference>
<feature type="active site" description="Proton donor" evidence="5">
    <location>
        <position position="99"/>
    </location>
</feature>